<dbReference type="SUPFAM" id="SSF52833">
    <property type="entry name" value="Thioredoxin-like"/>
    <property type="match status" value="1"/>
</dbReference>
<dbReference type="InterPro" id="IPR036249">
    <property type="entry name" value="Thioredoxin-like_sf"/>
</dbReference>
<dbReference type="InterPro" id="IPR008554">
    <property type="entry name" value="Glutaredoxin-like"/>
</dbReference>
<accession>A0A6M2BPA3</accession>
<dbReference type="Gene3D" id="3.40.30.10">
    <property type="entry name" value="Glutaredoxin"/>
    <property type="match status" value="1"/>
</dbReference>
<dbReference type="Pfam" id="PF05768">
    <property type="entry name" value="Glrx-like"/>
    <property type="match status" value="1"/>
</dbReference>
<sequence length="85" mass="9851">MNPSVTVPRWLLLSRPDCHLCEAFEAELREHLGVQPFLLDAADVDERGEWRMRYGTRIPVLLDEQGRVLAEGIFDSAAFERNLRR</sequence>
<name>A0A6M2BPA3_9GAMM</name>
<organism evidence="1 2">
    <name type="scientific">Solimonas terrae</name>
    <dbReference type="NCBI Taxonomy" id="1396819"/>
    <lineage>
        <taxon>Bacteria</taxon>
        <taxon>Pseudomonadati</taxon>
        <taxon>Pseudomonadota</taxon>
        <taxon>Gammaproteobacteria</taxon>
        <taxon>Nevskiales</taxon>
        <taxon>Nevskiaceae</taxon>
        <taxon>Solimonas</taxon>
    </lineage>
</organism>
<evidence type="ECO:0000313" key="2">
    <source>
        <dbReference type="Proteomes" id="UP000472676"/>
    </source>
</evidence>
<comment type="caution">
    <text evidence="1">The sequence shown here is derived from an EMBL/GenBank/DDBJ whole genome shotgun (WGS) entry which is preliminary data.</text>
</comment>
<gene>
    <name evidence="1" type="ORF">G7Y85_06685</name>
</gene>
<proteinExistence type="predicted"/>
<evidence type="ECO:0000313" key="1">
    <source>
        <dbReference type="EMBL" id="NGY04442.1"/>
    </source>
</evidence>
<keyword evidence="2" id="KW-1185">Reference proteome</keyword>
<reference evidence="1 2" key="1">
    <citation type="journal article" date="2014" name="Int. J. Syst. Evol. Microbiol.">
        <title>Solimonas terrae sp. nov., isolated from soil.</title>
        <authorList>
            <person name="Kim S.J."/>
            <person name="Moon J.Y."/>
            <person name="Weon H.Y."/>
            <person name="Ahn J.H."/>
            <person name="Chen W.M."/>
            <person name="Kwon S.W."/>
        </authorList>
    </citation>
    <scope>NUCLEOTIDE SEQUENCE [LARGE SCALE GENOMIC DNA]</scope>
    <source>
        <strain evidence="1 2">KIS83-12</strain>
    </source>
</reference>
<protein>
    <submittedName>
        <fullName evidence="1">Glutaredoxin family protein</fullName>
    </submittedName>
</protein>
<dbReference type="RefSeq" id="WP_166253828.1">
    <property type="nucleotide sequence ID" value="NZ_JAAMOW010000003.1"/>
</dbReference>
<dbReference type="AlphaFoldDB" id="A0A6M2BPA3"/>
<dbReference type="EMBL" id="JAAMOW010000003">
    <property type="protein sequence ID" value="NGY04442.1"/>
    <property type="molecule type" value="Genomic_DNA"/>
</dbReference>
<dbReference type="Proteomes" id="UP000472676">
    <property type="component" value="Unassembled WGS sequence"/>
</dbReference>